<evidence type="ECO:0000259" key="3">
    <source>
        <dbReference type="PROSITE" id="PS50157"/>
    </source>
</evidence>
<dbReference type="InterPro" id="IPR013087">
    <property type="entry name" value="Znf_C2H2_type"/>
</dbReference>
<reference evidence="4 5" key="1">
    <citation type="submission" date="2019-09" db="EMBL/GenBank/DDBJ databases">
        <title>Bird 10,000 Genomes (B10K) Project - Family phase.</title>
        <authorList>
            <person name="Zhang G."/>
        </authorList>
    </citation>
    <scope>NUCLEOTIDE SEQUENCE [LARGE SCALE GENOMIC DNA]</scope>
    <source>
        <strain evidence="4">B10K-DU-002-20</strain>
        <tissue evidence="4">Muscle</tissue>
    </source>
</reference>
<keyword evidence="1" id="KW-0479">Metal-binding</keyword>
<accession>A0A7L1W0R3</accession>
<dbReference type="EMBL" id="VXBV01001375">
    <property type="protein sequence ID" value="NXO90517.1"/>
    <property type="molecule type" value="Genomic_DNA"/>
</dbReference>
<dbReference type="GO" id="GO:0008270">
    <property type="term" value="F:zinc ion binding"/>
    <property type="evidence" value="ECO:0007669"/>
    <property type="project" value="UniProtKB-KW"/>
</dbReference>
<sequence>VTKFLYHRRSHASPGGVLTPPEPPESPDLGSASCGACGKDFPDAAALGRHQRLVHRLQRRHRC</sequence>
<dbReference type="PROSITE" id="PS00028">
    <property type="entry name" value="ZINC_FINGER_C2H2_1"/>
    <property type="match status" value="1"/>
</dbReference>
<comment type="caution">
    <text evidence="4">The sequence shown here is derived from an EMBL/GenBank/DDBJ whole genome shotgun (WGS) entry which is preliminary data.</text>
</comment>
<proteinExistence type="predicted"/>
<name>A0A7L1W0R3_9PASS</name>
<dbReference type="PROSITE" id="PS50157">
    <property type="entry name" value="ZINC_FINGER_C2H2_2"/>
    <property type="match status" value="1"/>
</dbReference>
<keyword evidence="1" id="KW-0862">Zinc</keyword>
<evidence type="ECO:0000313" key="4">
    <source>
        <dbReference type="EMBL" id="NXO90517.1"/>
    </source>
</evidence>
<organism evidence="4 5">
    <name type="scientific">Certhia brachydactyla</name>
    <name type="common">short-toed tree-creeper</name>
    <dbReference type="NCBI Taxonomy" id="73330"/>
    <lineage>
        <taxon>Eukaryota</taxon>
        <taxon>Metazoa</taxon>
        <taxon>Chordata</taxon>
        <taxon>Craniata</taxon>
        <taxon>Vertebrata</taxon>
        <taxon>Euteleostomi</taxon>
        <taxon>Archelosauria</taxon>
        <taxon>Archosauria</taxon>
        <taxon>Dinosauria</taxon>
        <taxon>Saurischia</taxon>
        <taxon>Theropoda</taxon>
        <taxon>Coelurosauria</taxon>
        <taxon>Aves</taxon>
        <taxon>Neognathae</taxon>
        <taxon>Neoaves</taxon>
        <taxon>Telluraves</taxon>
        <taxon>Australaves</taxon>
        <taxon>Passeriformes</taxon>
        <taxon>Certhiidae</taxon>
        <taxon>Certhiinae</taxon>
        <taxon>Certhia</taxon>
    </lineage>
</organism>
<evidence type="ECO:0000256" key="1">
    <source>
        <dbReference type="PROSITE-ProRule" id="PRU00042"/>
    </source>
</evidence>
<feature type="non-terminal residue" evidence="4">
    <location>
        <position position="1"/>
    </location>
</feature>
<dbReference type="AlphaFoldDB" id="A0A7L1W0R3"/>
<evidence type="ECO:0000313" key="5">
    <source>
        <dbReference type="Proteomes" id="UP000536092"/>
    </source>
</evidence>
<dbReference type="Proteomes" id="UP000536092">
    <property type="component" value="Unassembled WGS sequence"/>
</dbReference>
<dbReference type="InterPro" id="IPR036236">
    <property type="entry name" value="Znf_C2H2_sf"/>
</dbReference>
<gene>
    <name evidence="4" type="primary">Znf574_1</name>
    <name evidence="4" type="ORF">CERBRA_R15250</name>
</gene>
<evidence type="ECO:0000256" key="2">
    <source>
        <dbReference type="SAM" id="MobiDB-lite"/>
    </source>
</evidence>
<protein>
    <submittedName>
        <fullName evidence="4">ZN574 protein</fullName>
    </submittedName>
</protein>
<feature type="compositionally biased region" description="Basic residues" evidence="2">
    <location>
        <begin position="1"/>
        <end position="11"/>
    </location>
</feature>
<dbReference type="SUPFAM" id="SSF57667">
    <property type="entry name" value="beta-beta-alpha zinc fingers"/>
    <property type="match status" value="1"/>
</dbReference>
<feature type="non-terminal residue" evidence="4">
    <location>
        <position position="63"/>
    </location>
</feature>
<feature type="domain" description="C2H2-type" evidence="3">
    <location>
        <begin position="32"/>
        <end position="60"/>
    </location>
</feature>
<keyword evidence="5" id="KW-1185">Reference proteome</keyword>
<keyword evidence="1" id="KW-0863">Zinc-finger</keyword>
<feature type="region of interest" description="Disordered" evidence="2">
    <location>
        <begin position="1"/>
        <end position="33"/>
    </location>
</feature>